<feature type="non-terminal residue" evidence="1">
    <location>
        <position position="1"/>
    </location>
</feature>
<gene>
    <name evidence="1" type="ORF">TPC1_17301</name>
</gene>
<dbReference type="GO" id="GO:0016301">
    <property type="term" value="F:kinase activity"/>
    <property type="evidence" value="ECO:0007669"/>
    <property type="project" value="UniProtKB-KW"/>
</dbReference>
<evidence type="ECO:0000313" key="1">
    <source>
        <dbReference type="EMBL" id="JAP91161.1"/>
    </source>
</evidence>
<organism evidence="1">
    <name type="scientific">Trepomonas sp. PC1</name>
    <dbReference type="NCBI Taxonomy" id="1076344"/>
    <lineage>
        <taxon>Eukaryota</taxon>
        <taxon>Metamonada</taxon>
        <taxon>Diplomonadida</taxon>
        <taxon>Hexamitidae</taxon>
        <taxon>Hexamitinae</taxon>
        <taxon>Trepomonas</taxon>
    </lineage>
</organism>
<keyword evidence="1" id="KW-0808">Transferase</keyword>
<reference evidence="1" key="1">
    <citation type="submission" date="2015-07" db="EMBL/GenBank/DDBJ databases">
        <title>Adaptation to a free-living lifestyle via gene acquisitions in the diplomonad Trepomonas sp. PC1.</title>
        <authorList>
            <person name="Xu F."/>
            <person name="Jerlstrom-Hultqvist J."/>
            <person name="Kolisko M."/>
            <person name="Simpson A.G.B."/>
            <person name="Roger A.J."/>
            <person name="Svard S.G."/>
            <person name="Andersson J.O."/>
        </authorList>
    </citation>
    <scope>NUCLEOTIDE SEQUENCE</scope>
    <source>
        <strain evidence="1">PC1</strain>
    </source>
</reference>
<name>A0A146K6F9_9EUKA</name>
<feature type="non-terminal residue" evidence="1">
    <location>
        <position position="74"/>
    </location>
</feature>
<proteinExistence type="predicted"/>
<sequence>PKFILQGAHQPKLQLALETLLQFDFENISLNNFSGDCLVKYLVNGQEEIRIAAAKAIIKLTKVEQTNYIVVNNI</sequence>
<accession>A0A146K6F9</accession>
<protein>
    <submittedName>
        <fullName evidence="1">Kinase, PIKK</fullName>
    </submittedName>
</protein>
<dbReference type="EMBL" id="GDID01005445">
    <property type="protein sequence ID" value="JAP91161.1"/>
    <property type="molecule type" value="Transcribed_RNA"/>
</dbReference>
<keyword evidence="1" id="KW-0418">Kinase</keyword>
<dbReference type="AlphaFoldDB" id="A0A146K6F9"/>